<protein>
    <submittedName>
        <fullName evidence="1">Uncharacterized protein</fullName>
    </submittedName>
</protein>
<organism evidence="1 3">
    <name type="scientific">Rotaria sordida</name>
    <dbReference type="NCBI Taxonomy" id="392033"/>
    <lineage>
        <taxon>Eukaryota</taxon>
        <taxon>Metazoa</taxon>
        <taxon>Spiralia</taxon>
        <taxon>Gnathifera</taxon>
        <taxon>Rotifera</taxon>
        <taxon>Eurotatoria</taxon>
        <taxon>Bdelloidea</taxon>
        <taxon>Philodinida</taxon>
        <taxon>Philodinidae</taxon>
        <taxon>Rotaria</taxon>
    </lineage>
</organism>
<evidence type="ECO:0000313" key="2">
    <source>
        <dbReference type="EMBL" id="CAF1572498.1"/>
    </source>
</evidence>
<gene>
    <name evidence="2" type="ORF">JXQ802_LOCUS45349</name>
    <name evidence="1" type="ORF">PYM288_LOCUS12999</name>
</gene>
<sequence length="109" mass="13122">MVDFLRFLSTLRIYPTLANYSFENLSRLIGCSTITFWKLFNIIPKYLTFLHMFFDSINDLNYFIYFNSNQLKSLGVGIQCQLNDIDIFCSLYNKYQWKRLIQFNLNLQD</sequence>
<name>A0A814EGR0_9BILA</name>
<dbReference type="EMBL" id="CAJNOL010003733">
    <property type="protein sequence ID" value="CAF1572498.1"/>
    <property type="molecule type" value="Genomic_DNA"/>
</dbReference>
<dbReference type="AlphaFoldDB" id="A0A814EGR0"/>
<keyword evidence="4" id="KW-1185">Reference proteome</keyword>
<dbReference type="Proteomes" id="UP000663854">
    <property type="component" value="Unassembled WGS sequence"/>
</dbReference>
<evidence type="ECO:0000313" key="4">
    <source>
        <dbReference type="Proteomes" id="UP000663870"/>
    </source>
</evidence>
<proteinExistence type="predicted"/>
<reference evidence="1" key="1">
    <citation type="submission" date="2021-02" db="EMBL/GenBank/DDBJ databases">
        <authorList>
            <person name="Nowell W R."/>
        </authorList>
    </citation>
    <scope>NUCLEOTIDE SEQUENCE</scope>
</reference>
<accession>A0A814EGR0</accession>
<dbReference type="Proteomes" id="UP000663870">
    <property type="component" value="Unassembled WGS sequence"/>
</dbReference>
<evidence type="ECO:0000313" key="1">
    <source>
        <dbReference type="EMBL" id="CAF0968773.1"/>
    </source>
</evidence>
<dbReference type="EMBL" id="CAJNOH010000252">
    <property type="protein sequence ID" value="CAF0968773.1"/>
    <property type="molecule type" value="Genomic_DNA"/>
</dbReference>
<comment type="caution">
    <text evidence="1">The sequence shown here is derived from an EMBL/GenBank/DDBJ whole genome shotgun (WGS) entry which is preliminary data.</text>
</comment>
<evidence type="ECO:0000313" key="3">
    <source>
        <dbReference type="Proteomes" id="UP000663854"/>
    </source>
</evidence>